<dbReference type="RefSeq" id="WP_110030303.1">
    <property type="nucleotide sequence ID" value="NZ_QGTR01000001.1"/>
</dbReference>
<dbReference type="Pfam" id="PF03466">
    <property type="entry name" value="LysR_substrate"/>
    <property type="match status" value="1"/>
</dbReference>
<gene>
    <name evidence="6" type="ORF">DFR52_101480</name>
</gene>
<dbReference type="SUPFAM" id="SSF53850">
    <property type="entry name" value="Periplasmic binding protein-like II"/>
    <property type="match status" value="1"/>
</dbReference>
<dbReference type="AlphaFoldDB" id="A0A317PQQ4"/>
<dbReference type="Gene3D" id="1.10.10.10">
    <property type="entry name" value="Winged helix-like DNA-binding domain superfamily/Winged helix DNA-binding domain"/>
    <property type="match status" value="1"/>
</dbReference>
<dbReference type="OrthoDB" id="9789529at2"/>
<dbReference type="InterPro" id="IPR036390">
    <property type="entry name" value="WH_DNA-bd_sf"/>
</dbReference>
<accession>A0A317PQQ4</accession>
<comment type="caution">
    <text evidence="6">The sequence shown here is derived from an EMBL/GenBank/DDBJ whole genome shotgun (WGS) entry which is preliminary data.</text>
</comment>
<dbReference type="Gene3D" id="3.40.190.10">
    <property type="entry name" value="Periplasmic binding protein-like II"/>
    <property type="match status" value="2"/>
</dbReference>
<keyword evidence="3" id="KW-0238">DNA-binding</keyword>
<proteinExistence type="inferred from homology"/>
<dbReference type="PANTHER" id="PTHR30579">
    <property type="entry name" value="TRANSCRIPTIONAL REGULATOR"/>
    <property type="match status" value="1"/>
</dbReference>
<name>A0A317PQQ4_9HYPH</name>
<feature type="domain" description="HTH lysR-type" evidence="5">
    <location>
        <begin position="6"/>
        <end position="63"/>
    </location>
</feature>
<evidence type="ECO:0000313" key="7">
    <source>
        <dbReference type="Proteomes" id="UP000246352"/>
    </source>
</evidence>
<evidence type="ECO:0000313" key="6">
    <source>
        <dbReference type="EMBL" id="PWW03792.1"/>
    </source>
</evidence>
<dbReference type="InterPro" id="IPR036388">
    <property type="entry name" value="WH-like_DNA-bd_sf"/>
</dbReference>
<keyword evidence="7" id="KW-1185">Reference proteome</keyword>
<keyword evidence="4" id="KW-0804">Transcription</keyword>
<dbReference type="EMBL" id="QGTR01000001">
    <property type="protein sequence ID" value="PWW03792.1"/>
    <property type="molecule type" value="Genomic_DNA"/>
</dbReference>
<evidence type="ECO:0000256" key="2">
    <source>
        <dbReference type="ARBA" id="ARBA00023015"/>
    </source>
</evidence>
<evidence type="ECO:0000256" key="3">
    <source>
        <dbReference type="ARBA" id="ARBA00023125"/>
    </source>
</evidence>
<protein>
    <submittedName>
        <fullName evidence="6">LysR family transcriptional regulator</fullName>
    </submittedName>
</protein>
<dbReference type="PANTHER" id="PTHR30579:SF7">
    <property type="entry name" value="HTH-TYPE TRANSCRIPTIONAL REGULATOR LRHA-RELATED"/>
    <property type="match status" value="1"/>
</dbReference>
<dbReference type="InterPro" id="IPR050176">
    <property type="entry name" value="LTTR"/>
</dbReference>
<organism evidence="6 7">
    <name type="scientific">Hoeflea marina</name>
    <dbReference type="NCBI Taxonomy" id="274592"/>
    <lineage>
        <taxon>Bacteria</taxon>
        <taxon>Pseudomonadati</taxon>
        <taxon>Pseudomonadota</taxon>
        <taxon>Alphaproteobacteria</taxon>
        <taxon>Hyphomicrobiales</taxon>
        <taxon>Rhizobiaceae</taxon>
        <taxon>Hoeflea</taxon>
    </lineage>
</organism>
<dbReference type="InterPro" id="IPR000847">
    <property type="entry name" value="LysR_HTH_N"/>
</dbReference>
<dbReference type="SUPFAM" id="SSF46785">
    <property type="entry name" value="Winged helix' DNA-binding domain"/>
    <property type="match status" value="1"/>
</dbReference>
<dbReference type="InterPro" id="IPR005119">
    <property type="entry name" value="LysR_subst-bd"/>
</dbReference>
<dbReference type="GO" id="GO:0003700">
    <property type="term" value="F:DNA-binding transcription factor activity"/>
    <property type="evidence" value="ECO:0007669"/>
    <property type="project" value="InterPro"/>
</dbReference>
<evidence type="ECO:0000259" key="5">
    <source>
        <dbReference type="PROSITE" id="PS50931"/>
    </source>
</evidence>
<dbReference type="GO" id="GO:0003677">
    <property type="term" value="F:DNA binding"/>
    <property type="evidence" value="ECO:0007669"/>
    <property type="project" value="UniProtKB-KW"/>
</dbReference>
<evidence type="ECO:0000256" key="1">
    <source>
        <dbReference type="ARBA" id="ARBA00009437"/>
    </source>
</evidence>
<dbReference type="Pfam" id="PF00126">
    <property type="entry name" value="HTH_1"/>
    <property type="match status" value="1"/>
</dbReference>
<keyword evidence="2" id="KW-0805">Transcription regulation</keyword>
<sequence>MNTLSLDIRILRSLQNVAETGNITESARRLGRTQPAITLQLQRLEDICGFNLFRSEGRRMLLTPDGALVLSYANSIIRLHDELISRLQAPDVEGQVVLGTPDLYAAFILPSVLALFRQAFPRVQVQLQCSLSTPLVRLVHRGEVDLALVTRMNDFSGGRVVRQEQLIWMTGDNSSAHMETPVPLALLPPGNIYRDHAIECLETVQHPWRIACVSESVSGLQAAVFAGMAVTVLGRSALVPGMREIVRGPDYPALPKVDLLLYKAPGTKSAAANALHDYLAHYLPLGPGTDFLKPLQAAAQGRDTAADADAE</sequence>
<dbReference type="Proteomes" id="UP000246352">
    <property type="component" value="Unassembled WGS sequence"/>
</dbReference>
<dbReference type="PROSITE" id="PS50931">
    <property type="entry name" value="HTH_LYSR"/>
    <property type="match status" value="1"/>
</dbReference>
<evidence type="ECO:0000256" key="4">
    <source>
        <dbReference type="ARBA" id="ARBA00023163"/>
    </source>
</evidence>
<reference evidence="6 7" key="1">
    <citation type="submission" date="2018-05" db="EMBL/GenBank/DDBJ databases">
        <title>Genomic Encyclopedia of Type Strains, Phase IV (KMG-IV): sequencing the most valuable type-strain genomes for metagenomic binning, comparative biology and taxonomic classification.</title>
        <authorList>
            <person name="Goeker M."/>
        </authorList>
    </citation>
    <scope>NUCLEOTIDE SEQUENCE [LARGE SCALE GENOMIC DNA]</scope>
    <source>
        <strain evidence="6 7">DSM 16791</strain>
    </source>
</reference>
<comment type="similarity">
    <text evidence="1">Belongs to the LysR transcriptional regulatory family.</text>
</comment>